<keyword evidence="4" id="KW-1185">Reference proteome</keyword>
<proteinExistence type="predicted"/>
<dbReference type="Proteomes" id="UP001596356">
    <property type="component" value="Unassembled WGS sequence"/>
</dbReference>
<evidence type="ECO:0000313" key="3">
    <source>
        <dbReference type="EMBL" id="MFC6715060.1"/>
    </source>
</evidence>
<organism evidence="3 4">
    <name type="scientific">Branchiibius cervicis</name>
    <dbReference type="NCBI Taxonomy" id="908252"/>
    <lineage>
        <taxon>Bacteria</taxon>
        <taxon>Bacillati</taxon>
        <taxon>Actinomycetota</taxon>
        <taxon>Actinomycetes</taxon>
        <taxon>Micrococcales</taxon>
        <taxon>Dermacoccaceae</taxon>
        <taxon>Branchiibius</taxon>
    </lineage>
</organism>
<dbReference type="InterPro" id="IPR012654">
    <property type="entry name" value="CHP02391"/>
</dbReference>
<comment type="caution">
    <text evidence="3">The sequence shown here is derived from an EMBL/GenBank/DDBJ whole genome shotgun (WGS) entry which is preliminary data.</text>
</comment>
<accession>A0ABW2AVV1</accession>
<dbReference type="EMBL" id="JBHSWJ010000002">
    <property type="protein sequence ID" value="MFC6715060.1"/>
    <property type="molecule type" value="Genomic_DNA"/>
</dbReference>
<dbReference type="RefSeq" id="WP_377823887.1">
    <property type="nucleotide sequence ID" value="NZ_JBHSWJ010000002.1"/>
</dbReference>
<evidence type="ECO:0000313" key="4">
    <source>
        <dbReference type="Proteomes" id="UP001596356"/>
    </source>
</evidence>
<evidence type="ECO:0000256" key="1">
    <source>
        <dbReference type="SAM" id="MobiDB-lite"/>
    </source>
</evidence>
<feature type="domain" description="Conserved hypothetical protein CHP02391" evidence="2">
    <location>
        <begin position="109"/>
        <end position="234"/>
    </location>
</feature>
<dbReference type="Pfam" id="PF09509">
    <property type="entry name" value="Hypoth_Ymh"/>
    <property type="match status" value="1"/>
</dbReference>
<reference evidence="4" key="1">
    <citation type="journal article" date="2019" name="Int. J. Syst. Evol. Microbiol.">
        <title>The Global Catalogue of Microorganisms (GCM) 10K type strain sequencing project: providing services to taxonomists for standard genome sequencing and annotation.</title>
        <authorList>
            <consortium name="The Broad Institute Genomics Platform"/>
            <consortium name="The Broad Institute Genome Sequencing Center for Infectious Disease"/>
            <person name="Wu L."/>
            <person name="Ma J."/>
        </authorList>
    </citation>
    <scope>NUCLEOTIDE SEQUENCE [LARGE SCALE GENOMIC DNA]</scope>
    <source>
        <strain evidence="4">NBRC 106593</strain>
    </source>
</reference>
<evidence type="ECO:0000259" key="2">
    <source>
        <dbReference type="Pfam" id="PF09509"/>
    </source>
</evidence>
<name>A0ABW2AVV1_9MICO</name>
<protein>
    <submittedName>
        <fullName evidence="3">TIGR02391 family protein</fullName>
    </submittedName>
</protein>
<sequence>MTKLDVDWAVKELDAFLSVTAQVGYANTGGVMVLGTHMRGAGTEAAERAYVVELILDQAIPGWAVDRPVNDRDYKWLREQASRGKAALQWAAELRDRLGDGAPEMDAGKLHPWAWESASALWRTGHYHQAVMQTAIRVNAETQAKLGRRDISEVDLFNQAFSRDDPKPGAPRLRLQPDDGGDTYKNRHRGARAFADGLYSAIRNPGMHELAAHHGEEQVALEQLAAFSILARWVDEAAVETG</sequence>
<gene>
    <name evidence="3" type="ORF">ACFQBT_15105</name>
</gene>
<feature type="region of interest" description="Disordered" evidence="1">
    <location>
        <begin position="161"/>
        <end position="183"/>
    </location>
</feature>